<name>A0AAV8ZB40_9CUCU</name>
<proteinExistence type="predicted"/>
<keyword evidence="1" id="KW-0732">Signal</keyword>
<organism evidence="2 3">
    <name type="scientific">Aromia moschata</name>
    <dbReference type="NCBI Taxonomy" id="1265417"/>
    <lineage>
        <taxon>Eukaryota</taxon>
        <taxon>Metazoa</taxon>
        <taxon>Ecdysozoa</taxon>
        <taxon>Arthropoda</taxon>
        <taxon>Hexapoda</taxon>
        <taxon>Insecta</taxon>
        <taxon>Pterygota</taxon>
        <taxon>Neoptera</taxon>
        <taxon>Endopterygota</taxon>
        <taxon>Coleoptera</taxon>
        <taxon>Polyphaga</taxon>
        <taxon>Cucujiformia</taxon>
        <taxon>Chrysomeloidea</taxon>
        <taxon>Cerambycidae</taxon>
        <taxon>Cerambycinae</taxon>
        <taxon>Callichromatini</taxon>
        <taxon>Aromia</taxon>
    </lineage>
</organism>
<feature type="chain" id="PRO_5043866211" description="Secreted protein" evidence="1">
    <location>
        <begin position="21"/>
        <end position="95"/>
    </location>
</feature>
<dbReference type="Proteomes" id="UP001162162">
    <property type="component" value="Unassembled WGS sequence"/>
</dbReference>
<accession>A0AAV8ZB40</accession>
<evidence type="ECO:0000313" key="3">
    <source>
        <dbReference type="Proteomes" id="UP001162162"/>
    </source>
</evidence>
<evidence type="ECO:0000256" key="1">
    <source>
        <dbReference type="SAM" id="SignalP"/>
    </source>
</evidence>
<protein>
    <recommendedName>
        <fullName evidence="4">Secreted protein</fullName>
    </recommendedName>
</protein>
<gene>
    <name evidence="2" type="ORF">NQ318_014803</name>
</gene>
<dbReference type="AlphaFoldDB" id="A0AAV8ZB40"/>
<sequence>MWLPVSTIAAICVLFDVSETSQLENDLEIVFKERVDFISPKSLHCDLNGSPSTPQKPTPCRNLNSEHFGGNFSDLQGGLRRTLSGKNFISGYTPP</sequence>
<evidence type="ECO:0008006" key="4">
    <source>
        <dbReference type="Google" id="ProtNLM"/>
    </source>
</evidence>
<keyword evidence="3" id="KW-1185">Reference proteome</keyword>
<feature type="signal peptide" evidence="1">
    <location>
        <begin position="1"/>
        <end position="20"/>
    </location>
</feature>
<evidence type="ECO:0000313" key="2">
    <source>
        <dbReference type="EMBL" id="KAJ8961551.1"/>
    </source>
</evidence>
<comment type="caution">
    <text evidence="2">The sequence shown here is derived from an EMBL/GenBank/DDBJ whole genome shotgun (WGS) entry which is preliminary data.</text>
</comment>
<reference evidence="2" key="1">
    <citation type="journal article" date="2023" name="Insect Mol. Biol.">
        <title>Genome sequencing provides insights into the evolution of gene families encoding plant cell wall-degrading enzymes in longhorned beetles.</title>
        <authorList>
            <person name="Shin N.R."/>
            <person name="Okamura Y."/>
            <person name="Kirsch R."/>
            <person name="Pauchet Y."/>
        </authorList>
    </citation>
    <scope>NUCLEOTIDE SEQUENCE</scope>
    <source>
        <strain evidence="2">AMC_N1</strain>
    </source>
</reference>
<dbReference type="EMBL" id="JAPWTK010000005">
    <property type="protein sequence ID" value="KAJ8961551.1"/>
    <property type="molecule type" value="Genomic_DNA"/>
</dbReference>